<dbReference type="CDD" id="cd00190">
    <property type="entry name" value="Tryp_SPc"/>
    <property type="match status" value="1"/>
</dbReference>
<evidence type="ECO:0000256" key="11">
    <source>
        <dbReference type="ARBA" id="ARBA00023034"/>
    </source>
</evidence>
<dbReference type="Proteomes" id="UP001233999">
    <property type="component" value="Unassembled WGS sequence"/>
</dbReference>
<comment type="function">
    <text evidence="17">Protein C is a vitamin K-dependent serine protease that regulates blood coagulation by inactivating factors Va and VIIIa in the presence of calcium ions and phospholipids. Exerts a protective effect on the endothelial cell barrier function.</text>
</comment>
<evidence type="ECO:0000256" key="9">
    <source>
        <dbReference type="ARBA" id="ARBA00022824"/>
    </source>
</evidence>
<evidence type="ECO:0000256" key="17">
    <source>
        <dbReference type="ARBA" id="ARBA00037553"/>
    </source>
</evidence>
<dbReference type="InterPro" id="IPR001254">
    <property type="entry name" value="Trypsin_dom"/>
</dbReference>
<evidence type="ECO:0000256" key="7">
    <source>
        <dbReference type="ARBA" id="ARBA00022729"/>
    </source>
</evidence>
<dbReference type="PROSITE" id="PS00134">
    <property type="entry name" value="TRYPSIN_HIS"/>
    <property type="match status" value="1"/>
</dbReference>
<dbReference type="GO" id="GO:0007599">
    <property type="term" value="P:hemostasis"/>
    <property type="evidence" value="ECO:0007669"/>
    <property type="project" value="UniProtKB-KW"/>
</dbReference>
<dbReference type="PANTHER" id="PTHR24264:SF65">
    <property type="entry name" value="SRCR DOMAIN-CONTAINING PROTEIN"/>
    <property type="match status" value="1"/>
</dbReference>
<dbReference type="InterPro" id="IPR001314">
    <property type="entry name" value="Peptidase_S1A"/>
</dbReference>
<evidence type="ECO:0000256" key="1">
    <source>
        <dbReference type="ARBA" id="ARBA00004240"/>
    </source>
</evidence>
<evidence type="ECO:0000256" key="13">
    <source>
        <dbReference type="ARBA" id="ARBA00023157"/>
    </source>
</evidence>
<keyword evidence="7 19" id="KW-0732">Signal</keyword>
<dbReference type="PROSITE" id="PS51888">
    <property type="entry name" value="CLIP"/>
    <property type="match status" value="1"/>
</dbReference>
<comment type="similarity">
    <text evidence="15 19">Belongs to the peptidase S1 family. CLIP subfamily.</text>
</comment>
<keyword evidence="6" id="KW-0356">Hemostasis</keyword>
<keyword evidence="5 18" id="KW-0645">Protease</keyword>
<keyword evidence="12" id="KW-0865">Zymogen</keyword>
<evidence type="ECO:0000256" key="6">
    <source>
        <dbReference type="ARBA" id="ARBA00022696"/>
    </source>
</evidence>
<evidence type="ECO:0000313" key="23">
    <source>
        <dbReference type="Proteomes" id="UP001233999"/>
    </source>
</evidence>
<comment type="caution">
    <text evidence="22">The sequence shown here is derived from an EMBL/GenBank/DDBJ whole genome shotgun (WGS) entry which is preliminary data.</text>
</comment>
<dbReference type="Pfam" id="PF00089">
    <property type="entry name" value="Trypsin"/>
    <property type="match status" value="1"/>
</dbReference>
<dbReference type="PROSITE" id="PS50240">
    <property type="entry name" value="TRYPSIN_DOM"/>
    <property type="match status" value="1"/>
</dbReference>
<dbReference type="GO" id="GO:0004252">
    <property type="term" value="F:serine-type endopeptidase activity"/>
    <property type="evidence" value="ECO:0007669"/>
    <property type="project" value="UniProtKB-UniRule"/>
</dbReference>
<dbReference type="PRINTS" id="PR00722">
    <property type="entry name" value="CHYMOTRYPSIN"/>
</dbReference>
<dbReference type="EMBL" id="JASPKZ010004666">
    <property type="protein sequence ID" value="KAJ9589823.1"/>
    <property type="molecule type" value="Genomic_DNA"/>
</dbReference>
<dbReference type="InterPro" id="IPR033116">
    <property type="entry name" value="TRYPSIN_SER"/>
</dbReference>
<dbReference type="GO" id="GO:0006508">
    <property type="term" value="P:proteolysis"/>
    <property type="evidence" value="ECO:0007669"/>
    <property type="project" value="UniProtKB-KW"/>
</dbReference>
<protein>
    <recommendedName>
        <fullName evidence="19">CLIP domain-containing serine protease</fullName>
        <ecNumber evidence="18">3.4.21.-</ecNumber>
    </recommendedName>
</protein>
<feature type="domain" description="Peptidase S1" evidence="20">
    <location>
        <begin position="99"/>
        <end position="354"/>
    </location>
</feature>
<keyword evidence="4 19" id="KW-0964">Secreted</keyword>
<dbReference type="FunFam" id="2.40.10.10:FF:000011">
    <property type="entry name" value="Coagulation factor X"/>
    <property type="match status" value="1"/>
</dbReference>
<evidence type="ECO:0000259" key="20">
    <source>
        <dbReference type="PROSITE" id="PS50240"/>
    </source>
</evidence>
<gene>
    <name evidence="22" type="ORF">L9F63_027917</name>
</gene>
<dbReference type="InterPro" id="IPR009003">
    <property type="entry name" value="Peptidase_S1_PA"/>
</dbReference>
<dbReference type="PANTHER" id="PTHR24264">
    <property type="entry name" value="TRYPSIN-RELATED"/>
    <property type="match status" value="1"/>
</dbReference>
<evidence type="ECO:0000256" key="2">
    <source>
        <dbReference type="ARBA" id="ARBA00004555"/>
    </source>
</evidence>
<dbReference type="PROSITE" id="PS00135">
    <property type="entry name" value="TRYPSIN_SER"/>
    <property type="match status" value="1"/>
</dbReference>
<dbReference type="Gene3D" id="2.40.10.10">
    <property type="entry name" value="Trypsin-like serine proteases"/>
    <property type="match status" value="1"/>
</dbReference>
<organism evidence="22 23">
    <name type="scientific">Diploptera punctata</name>
    <name type="common">Pacific beetle cockroach</name>
    <dbReference type="NCBI Taxonomy" id="6984"/>
    <lineage>
        <taxon>Eukaryota</taxon>
        <taxon>Metazoa</taxon>
        <taxon>Ecdysozoa</taxon>
        <taxon>Arthropoda</taxon>
        <taxon>Hexapoda</taxon>
        <taxon>Insecta</taxon>
        <taxon>Pterygota</taxon>
        <taxon>Neoptera</taxon>
        <taxon>Polyneoptera</taxon>
        <taxon>Dictyoptera</taxon>
        <taxon>Blattodea</taxon>
        <taxon>Blaberoidea</taxon>
        <taxon>Blaberidae</taxon>
        <taxon>Diplopterinae</taxon>
        <taxon>Diploptera</taxon>
    </lineage>
</organism>
<dbReference type="InterPro" id="IPR018114">
    <property type="entry name" value="TRYPSIN_HIS"/>
</dbReference>
<dbReference type="GO" id="GO:0005783">
    <property type="term" value="C:endoplasmic reticulum"/>
    <property type="evidence" value="ECO:0007669"/>
    <property type="project" value="UniProtKB-SubCell"/>
</dbReference>
<evidence type="ECO:0000256" key="16">
    <source>
        <dbReference type="ARBA" id="ARBA00036045"/>
    </source>
</evidence>
<keyword evidence="9" id="KW-0256">Endoplasmic reticulum</keyword>
<evidence type="ECO:0000256" key="5">
    <source>
        <dbReference type="ARBA" id="ARBA00022670"/>
    </source>
</evidence>
<dbReference type="InterPro" id="IPR043504">
    <property type="entry name" value="Peptidase_S1_PA_chymotrypsin"/>
</dbReference>
<evidence type="ECO:0000256" key="12">
    <source>
        <dbReference type="ARBA" id="ARBA00023145"/>
    </source>
</evidence>
<evidence type="ECO:0000256" key="3">
    <source>
        <dbReference type="ARBA" id="ARBA00004613"/>
    </source>
</evidence>
<name>A0AAD8A1N2_DIPPU</name>
<evidence type="ECO:0000256" key="18">
    <source>
        <dbReference type="RuleBase" id="RU363034"/>
    </source>
</evidence>
<comment type="subcellular location">
    <subcellularLocation>
        <location evidence="1">Endoplasmic reticulum</location>
    </subcellularLocation>
    <subcellularLocation>
        <location evidence="2">Golgi apparatus</location>
    </subcellularLocation>
    <subcellularLocation>
        <location evidence="3 19">Secreted</location>
    </subcellularLocation>
</comment>
<evidence type="ECO:0000313" key="22">
    <source>
        <dbReference type="EMBL" id="KAJ9589823.1"/>
    </source>
</evidence>
<dbReference type="GO" id="GO:0005615">
    <property type="term" value="C:extracellular space"/>
    <property type="evidence" value="ECO:0007669"/>
    <property type="project" value="TreeGrafter"/>
</dbReference>
<dbReference type="InterPro" id="IPR050127">
    <property type="entry name" value="Serine_Proteases_S1"/>
</dbReference>
<dbReference type="SUPFAM" id="SSF50494">
    <property type="entry name" value="Trypsin-like serine proteases"/>
    <property type="match status" value="1"/>
</dbReference>
<evidence type="ECO:0000259" key="21">
    <source>
        <dbReference type="PROSITE" id="PS51888"/>
    </source>
</evidence>
<dbReference type="EC" id="3.4.21.-" evidence="18"/>
<evidence type="ECO:0000256" key="4">
    <source>
        <dbReference type="ARBA" id="ARBA00022525"/>
    </source>
</evidence>
<keyword evidence="11" id="KW-0333">Golgi apparatus</keyword>
<feature type="signal peptide" evidence="19">
    <location>
        <begin position="1"/>
        <end position="19"/>
    </location>
</feature>
<dbReference type="FunFam" id="3.30.1640.30:FF:000001">
    <property type="entry name" value="Serine protease 7"/>
    <property type="match status" value="1"/>
</dbReference>
<accession>A0AAD8A1N2</accession>
<evidence type="ECO:0000256" key="14">
    <source>
        <dbReference type="ARBA" id="ARBA00023180"/>
    </source>
</evidence>
<keyword evidence="8 18" id="KW-0378">Hydrolase</keyword>
<proteinExistence type="inferred from homology"/>
<evidence type="ECO:0000256" key="15">
    <source>
        <dbReference type="ARBA" id="ARBA00024195"/>
    </source>
</evidence>
<keyword evidence="14" id="KW-0325">Glycoprotein</keyword>
<dbReference type="SMART" id="SM00680">
    <property type="entry name" value="CLIP"/>
    <property type="match status" value="1"/>
</dbReference>
<sequence length="354" mass="39572">MSPAALLLILLFATARSQSAKNPCVNPRGQEGTCINIKQCAELIEMLRNQRNEPGVADFLRASACGFDGRDPKVCCATGPPPKTNITPRVKIPDESECGFTGKNCQRNKSHWRIPSTSRCMAMDSSSRLQKQNFARTALPVRRCSHHKRHVLTAGHCIHNRKDLYMVRIADLNLKDDKDGATPVERLVEKSKVHPNYDPTTFVNDIGIIRLNEDVPFSDLVRPICLPLDAELQKRNFERNYPYLAGWGSLEFNGPSSDRLMQLQIPVVSQERCKDALSRFKTARIDDNVLCAGYARGGKDACQGDSGGPLIFPRGDRAYLIGIVSYGYRCAEPGYPGVYTRVTKFTDWIQENLI</sequence>
<dbReference type="InterPro" id="IPR022700">
    <property type="entry name" value="CLIP"/>
</dbReference>
<keyword evidence="13" id="KW-1015">Disulfide bond</keyword>
<feature type="chain" id="PRO_5041770889" description="CLIP domain-containing serine protease" evidence="19">
    <location>
        <begin position="20"/>
        <end position="354"/>
    </location>
</feature>
<evidence type="ECO:0000256" key="8">
    <source>
        <dbReference type="ARBA" id="ARBA00022801"/>
    </source>
</evidence>
<dbReference type="InterPro" id="IPR038565">
    <property type="entry name" value="CLIP_sf"/>
</dbReference>
<evidence type="ECO:0000256" key="10">
    <source>
        <dbReference type="ARBA" id="ARBA00022825"/>
    </source>
</evidence>
<dbReference type="GO" id="GO:0005794">
    <property type="term" value="C:Golgi apparatus"/>
    <property type="evidence" value="ECO:0007669"/>
    <property type="project" value="UniProtKB-SubCell"/>
</dbReference>
<dbReference type="AlphaFoldDB" id="A0AAD8A1N2"/>
<feature type="domain" description="Clip" evidence="21">
    <location>
        <begin position="23"/>
        <end position="76"/>
    </location>
</feature>
<keyword evidence="23" id="KW-1185">Reference proteome</keyword>
<comment type="catalytic activity">
    <reaction evidence="16">
        <text>Degradation of blood coagulation factors Va and VIIIa.</text>
        <dbReference type="EC" id="3.4.21.69"/>
    </reaction>
</comment>
<dbReference type="SMART" id="SM00020">
    <property type="entry name" value="Tryp_SPc"/>
    <property type="match status" value="1"/>
</dbReference>
<keyword evidence="10 18" id="KW-0720">Serine protease</keyword>
<comment type="domain">
    <text evidence="19">The clip domain consists of 35-55 residues which are 'knitted' together usually by 3 conserved disulfide bonds forming a clip-like compact structure.</text>
</comment>
<dbReference type="Pfam" id="PF12032">
    <property type="entry name" value="CLIP"/>
    <property type="match status" value="1"/>
</dbReference>
<evidence type="ECO:0000256" key="19">
    <source>
        <dbReference type="RuleBase" id="RU366078"/>
    </source>
</evidence>
<reference evidence="22" key="1">
    <citation type="journal article" date="2023" name="IScience">
        <title>Live-bearing cockroach genome reveals convergent evolutionary mechanisms linked to viviparity in insects and beyond.</title>
        <authorList>
            <person name="Fouks B."/>
            <person name="Harrison M.C."/>
            <person name="Mikhailova A.A."/>
            <person name="Marchal E."/>
            <person name="English S."/>
            <person name="Carruthers M."/>
            <person name="Jennings E.C."/>
            <person name="Chiamaka E.L."/>
            <person name="Frigard R.A."/>
            <person name="Pippel M."/>
            <person name="Attardo G.M."/>
            <person name="Benoit J.B."/>
            <person name="Bornberg-Bauer E."/>
            <person name="Tobe S.S."/>
        </authorList>
    </citation>
    <scope>NUCLEOTIDE SEQUENCE</scope>
    <source>
        <strain evidence="22">Stay&amp;Tobe</strain>
    </source>
</reference>
<dbReference type="Gene3D" id="3.30.1640.30">
    <property type="match status" value="1"/>
</dbReference>
<reference evidence="22" key="2">
    <citation type="submission" date="2023-05" db="EMBL/GenBank/DDBJ databases">
        <authorList>
            <person name="Fouks B."/>
        </authorList>
    </citation>
    <scope>NUCLEOTIDE SEQUENCE</scope>
    <source>
        <strain evidence="22">Stay&amp;Tobe</strain>
        <tissue evidence="22">Testes</tissue>
    </source>
</reference>